<dbReference type="EMBL" id="BPLF01000001">
    <property type="protein sequence ID" value="GIX61196.1"/>
    <property type="molecule type" value="Genomic_DNA"/>
</dbReference>
<dbReference type="AlphaFoldDB" id="A0AAV4LPY3"/>
<dbReference type="Proteomes" id="UP001497744">
    <property type="component" value="Unassembled WGS sequence"/>
</dbReference>
<protein>
    <submittedName>
        <fullName evidence="2">Tonsoku-like protein</fullName>
    </submittedName>
</protein>
<feature type="compositionally biased region" description="Low complexity" evidence="1">
    <location>
        <begin position="255"/>
        <end position="270"/>
    </location>
</feature>
<evidence type="ECO:0000313" key="2">
    <source>
        <dbReference type="EMBL" id="GIX61196.1"/>
    </source>
</evidence>
<comment type="caution">
    <text evidence="2">The sequence shown here is derived from an EMBL/GenBank/DDBJ whole genome shotgun (WGS) entry which is preliminary data.</text>
</comment>
<dbReference type="GeneID" id="94192679"/>
<sequence>MGCPIRIPTPTSLKEALLLLHVMSDSVNGSQRGVQDEIKRRIQRQQLSVGVRDNHVEVNNNFDSVLKSASAVHRRIVVGHRINNYGRYTPLLKAHNDAVCASRILDILEEVLPKLIKTLKFLLQKVGQIDDAHWGGQRCDGERIYGTYRISGSGGIELKNWLIDQNHDPVDSLDRGYSPYELSSHTGDAFKAFLEELVKPGQNSLGKLLDRITQIAPYGIRQVNSPPSPPSPDVSSRGFNGGNGGHRYNGFNSQPSGPTPSTNRSSTPSPRQQMQTSPNSGSPQPHTEDHGDSGTSYGPHKNGVQHQSGSSSTATIGGAVGATSLVGGGAAVYFLNIGGIRTLIAG</sequence>
<evidence type="ECO:0000256" key="1">
    <source>
        <dbReference type="SAM" id="MobiDB-lite"/>
    </source>
</evidence>
<evidence type="ECO:0000313" key="3">
    <source>
        <dbReference type="Proteomes" id="UP001497744"/>
    </source>
</evidence>
<gene>
    <name evidence="2" type="ORF">BcabD6B2_06310</name>
</gene>
<keyword evidence="3" id="KW-1185">Reference proteome</keyword>
<feature type="region of interest" description="Disordered" evidence="1">
    <location>
        <begin position="220"/>
        <end position="313"/>
    </location>
</feature>
<feature type="compositionally biased region" description="Polar residues" evidence="1">
    <location>
        <begin position="271"/>
        <end position="285"/>
    </location>
</feature>
<proteinExistence type="predicted"/>
<reference evidence="2 3" key="1">
    <citation type="submission" date="2021-06" db="EMBL/GenBank/DDBJ databases">
        <title>Genome sequence of Babesia caballi.</title>
        <authorList>
            <person name="Yamagishi J."/>
            <person name="Kidaka T."/>
            <person name="Ochi A."/>
        </authorList>
    </citation>
    <scope>NUCLEOTIDE SEQUENCE [LARGE SCALE GENOMIC DNA]</scope>
    <source>
        <strain evidence="2">USDA-D6B2</strain>
    </source>
</reference>
<name>A0AAV4LPY3_BABCB</name>
<accession>A0AAV4LPY3</accession>
<organism evidence="2 3">
    <name type="scientific">Babesia caballi</name>
    <dbReference type="NCBI Taxonomy" id="5871"/>
    <lineage>
        <taxon>Eukaryota</taxon>
        <taxon>Sar</taxon>
        <taxon>Alveolata</taxon>
        <taxon>Apicomplexa</taxon>
        <taxon>Aconoidasida</taxon>
        <taxon>Piroplasmida</taxon>
        <taxon>Babesiidae</taxon>
        <taxon>Babesia</taxon>
    </lineage>
</organism>
<dbReference type="RefSeq" id="XP_067713267.1">
    <property type="nucleotide sequence ID" value="XM_067857166.1"/>
</dbReference>